<protein>
    <submittedName>
        <fullName evidence="1">Uncharacterized protein</fullName>
    </submittedName>
</protein>
<dbReference type="EMBL" id="KI964547">
    <property type="protein sequence ID" value="EUC37889.1"/>
    <property type="molecule type" value="Genomic_DNA"/>
</dbReference>
<dbReference type="OrthoDB" id="3673812at2759"/>
<dbReference type="RefSeq" id="XP_007707793.1">
    <property type="nucleotide sequence ID" value="XM_007709603.1"/>
</dbReference>
<dbReference type="GeneID" id="19144758"/>
<proteinExistence type="predicted"/>
<dbReference type="AlphaFoldDB" id="W6YR45"/>
<dbReference type="KEGG" id="bze:COCCADRAFT_1332"/>
<keyword evidence="2" id="KW-1185">Reference proteome</keyword>
<accession>W6YR45</accession>
<name>W6YR45_COCC2</name>
<evidence type="ECO:0000313" key="1">
    <source>
        <dbReference type="EMBL" id="EUC37889.1"/>
    </source>
</evidence>
<dbReference type="Proteomes" id="UP000053841">
    <property type="component" value="Unassembled WGS sequence"/>
</dbReference>
<dbReference type="eggNOG" id="ENOG502RJ6G">
    <property type="taxonomic scope" value="Eukaryota"/>
</dbReference>
<reference evidence="1 2" key="1">
    <citation type="journal article" date="2013" name="PLoS Genet.">
        <title>Comparative genome structure, secondary metabolite, and effector coding capacity across Cochliobolus pathogens.</title>
        <authorList>
            <person name="Condon B.J."/>
            <person name="Leng Y."/>
            <person name="Wu D."/>
            <person name="Bushley K.E."/>
            <person name="Ohm R.A."/>
            <person name="Otillar R."/>
            <person name="Martin J."/>
            <person name="Schackwitz W."/>
            <person name="Grimwood J."/>
            <person name="MohdZainudin N."/>
            <person name="Xue C."/>
            <person name="Wang R."/>
            <person name="Manning V.A."/>
            <person name="Dhillon B."/>
            <person name="Tu Z.J."/>
            <person name="Steffenson B.J."/>
            <person name="Salamov A."/>
            <person name="Sun H."/>
            <person name="Lowry S."/>
            <person name="LaButti K."/>
            <person name="Han J."/>
            <person name="Copeland A."/>
            <person name="Lindquist E."/>
            <person name="Barry K."/>
            <person name="Schmutz J."/>
            <person name="Baker S.E."/>
            <person name="Ciuffetti L.M."/>
            <person name="Grigoriev I.V."/>
            <person name="Zhong S."/>
            <person name="Turgeon B.G."/>
        </authorList>
    </citation>
    <scope>NUCLEOTIDE SEQUENCE [LARGE SCALE GENOMIC DNA]</scope>
    <source>
        <strain evidence="1 2">26-R-13</strain>
    </source>
</reference>
<sequence length="302" mass="34506">MCDNTNATGLLSDLQKLDEGGRDRILDLLSSEVVKEVLKASLRQRDRVENETSASMLWTCAQPSRIESIAPPNPPTTRNAGGVIYGQEERPPKQARQITILRHRKRPRIEEKDVRGQNAVERVVIEIETDEENNENKKNGRGVRRSLRLTECVEPKRLIADSKGIAINGRRPRELQVYFYISEDIICNWLPVDVQTELMRRFKDMRSMNEHTITQYTAYTYNLIGHISSPLCIHSMLLAKNPAFTRGGKPNKSADDSCIDAGYPCADFRCHKHEKKFVVCFLPIPKALRKGKNSSNLRHWVL</sequence>
<evidence type="ECO:0000313" key="2">
    <source>
        <dbReference type="Proteomes" id="UP000053841"/>
    </source>
</evidence>
<organism evidence="1 2">
    <name type="scientific">Cochliobolus carbonum (strain 26-R-13)</name>
    <name type="common">Maize leaf spot fungus</name>
    <name type="synonym">Bipolaris zeicola</name>
    <dbReference type="NCBI Taxonomy" id="930089"/>
    <lineage>
        <taxon>Eukaryota</taxon>
        <taxon>Fungi</taxon>
        <taxon>Dikarya</taxon>
        <taxon>Ascomycota</taxon>
        <taxon>Pezizomycotina</taxon>
        <taxon>Dothideomycetes</taxon>
        <taxon>Pleosporomycetidae</taxon>
        <taxon>Pleosporales</taxon>
        <taxon>Pleosporineae</taxon>
        <taxon>Pleosporaceae</taxon>
        <taxon>Bipolaris</taxon>
    </lineage>
</organism>
<gene>
    <name evidence="1" type="ORF">COCCADRAFT_1332</name>
</gene>
<dbReference type="HOGENOM" id="CLU_933857_0_0_1"/>